<dbReference type="Proteomes" id="UP000054783">
    <property type="component" value="Unassembled WGS sequence"/>
</dbReference>
<keyword evidence="7 16" id="KW-0808">Transferase</keyword>
<dbReference type="SMART" id="SM00173">
    <property type="entry name" value="RAS"/>
    <property type="match status" value="1"/>
</dbReference>
<evidence type="ECO:0000256" key="13">
    <source>
        <dbReference type="ARBA" id="ARBA00023136"/>
    </source>
</evidence>
<comment type="caution">
    <text evidence="16">The sequence shown here is derived from an EMBL/GenBank/DDBJ whole genome shotgun (WGS) entry which is preliminary data.</text>
</comment>
<evidence type="ECO:0000256" key="7">
    <source>
        <dbReference type="ARBA" id="ARBA00022679"/>
    </source>
</evidence>
<dbReference type="EC" id="2.3.1.20" evidence="5"/>
<evidence type="ECO:0000256" key="4">
    <source>
        <dbReference type="ARBA" id="ARBA00005420"/>
    </source>
</evidence>
<dbReference type="InterPro" id="IPR001806">
    <property type="entry name" value="Small_GTPase"/>
</dbReference>
<dbReference type="SUPFAM" id="SSF52540">
    <property type="entry name" value="P-loop containing nucleoside triphosphate hydrolases"/>
    <property type="match status" value="1"/>
</dbReference>
<name>A0A0V0ZL15_9BILA</name>
<keyword evidence="13 15" id="KW-0472">Membrane</keyword>
<dbReference type="GO" id="GO:0006071">
    <property type="term" value="P:glycerol metabolic process"/>
    <property type="evidence" value="ECO:0007669"/>
    <property type="project" value="UniProtKB-KW"/>
</dbReference>
<comment type="pathway">
    <text evidence="2">Glycerolipid metabolism; triacylglycerol biosynthesis.</text>
</comment>
<evidence type="ECO:0000256" key="11">
    <source>
        <dbReference type="ARBA" id="ARBA00022989"/>
    </source>
</evidence>
<keyword evidence="6" id="KW-0444">Lipid biosynthesis</keyword>
<evidence type="ECO:0000256" key="3">
    <source>
        <dbReference type="ARBA" id="ARBA00005189"/>
    </source>
</evidence>
<dbReference type="FunFam" id="3.40.50.300:FF:001447">
    <property type="entry name" value="Ras-related protein Rab-1B"/>
    <property type="match status" value="1"/>
</dbReference>
<dbReference type="Gene3D" id="3.40.50.300">
    <property type="entry name" value="P-loop containing nucleotide triphosphate hydrolases"/>
    <property type="match status" value="1"/>
</dbReference>
<dbReference type="GO" id="GO:0003924">
    <property type="term" value="F:GTPase activity"/>
    <property type="evidence" value="ECO:0007669"/>
    <property type="project" value="InterPro"/>
</dbReference>
<evidence type="ECO:0000256" key="14">
    <source>
        <dbReference type="ARBA" id="ARBA00023315"/>
    </source>
</evidence>
<evidence type="ECO:0000256" key="6">
    <source>
        <dbReference type="ARBA" id="ARBA00022516"/>
    </source>
</evidence>
<comment type="similarity">
    <text evidence="4">Belongs to the diacylglycerol acyltransferase family.</text>
</comment>
<dbReference type="PRINTS" id="PR00449">
    <property type="entry name" value="RASTRNSFRMNG"/>
</dbReference>
<feature type="transmembrane region" description="Helical" evidence="15">
    <location>
        <begin position="25"/>
        <end position="47"/>
    </location>
</feature>
<keyword evidence="8 15" id="KW-0812">Transmembrane</keyword>
<evidence type="ECO:0000256" key="1">
    <source>
        <dbReference type="ARBA" id="ARBA00004477"/>
    </source>
</evidence>
<dbReference type="InterPro" id="IPR027417">
    <property type="entry name" value="P-loop_NTPase"/>
</dbReference>
<dbReference type="PROSITE" id="PS51419">
    <property type="entry name" value="RAB"/>
    <property type="match status" value="1"/>
</dbReference>
<keyword evidence="11 15" id="KW-1133">Transmembrane helix</keyword>
<evidence type="ECO:0000256" key="10">
    <source>
        <dbReference type="ARBA" id="ARBA00022824"/>
    </source>
</evidence>
<accession>A0A0V0ZL15</accession>
<evidence type="ECO:0000313" key="16">
    <source>
        <dbReference type="EMBL" id="KRY13109.1"/>
    </source>
</evidence>
<dbReference type="GO" id="GO:0005789">
    <property type="term" value="C:endoplasmic reticulum membrane"/>
    <property type="evidence" value="ECO:0007669"/>
    <property type="project" value="UniProtKB-SubCell"/>
</dbReference>
<keyword evidence="17" id="KW-1185">Reference proteome</keyword>
<proteinExistence type="inferred from homology"/>
<dbReference type="InterPro" id="IPR005225">
    <property type="entry name" value="Small_GTP-bd"/>
</dbReference>
<dbReference type="SMART" id="SM00176">
    <property type="entry name" value="RAN"/>
    <property type="match status" value="1"/>
</dbReference>
<dbReference type="CDD" id="cd07987">
    <property type="entry name" value="LPLAT_MGAT-like"/>
    <property type="match status" value="1"/>
</dbReference>
<keyword evidence="12" id="KW-0443">Lipid metabolism</keyword>
<dbReference type="Pfam" id="PF03982">
    <property type="entry name" value="DAGAT"/>
    <property type="match status" value="1"/>
</dbReference>
<evidence type="ECO:0000313" key="17">
    <source>
        <dbReference type="Proteomes" id="UP000054783"/>
    </source>
</evidence>
<dbReference type="AlphaFoldDB" id="A0A0V0ZL15"/>
<gene>
    <name evidence="16" type="primary">MOGAT2</name>
    <name evidence="16" type="ORF">T12_4926</name>
</gene>
<dbReference type="InterPro" id="IPR007130">
    <property type="entry name" value="DAGAT"/>
</dbReference>
<keyword evidence="9" id="KW-0319">Glycerol metabolism</keyword>
<protein>
    <recommendedName>
        <fullName evidence="5">diacylglycerol O-acyltransferase</fullName>
        <ecNumber evidence="5">2.3.1.20</ecNumber>
    </recommendedName>
</protein>
<keyword evidence="10" id="KW-0256">Endoplasmic reticulum</keyword>
<comment type="subcellular location">
    <subcellularLocation>
        <location evidence="1">Endoplasmic reticulum membrane</location>
        <topology evidence="1">Multi-pass membrane protein</topology>
    </subcellularLocation>
</comment>
<evidence type="ECO:0000256" key="9">
    <source>
        <dbReference type="ARBA" id="ARBA00022798"/>
    </source>
</evidence>
<dbReference type="PROSITE" id="PS51421">
    <property type="entry name" value="RAS"/>
    <property type="match status" value="1"/>
</dbReference>
<dbReference type="SMART" id="SM00175">
    <property type="entry name" value="RAB"/>
    <property type="match status" value="1"/>
</dbReference>
<evidence type="ECO:0000256" key="2">
    <source>
        <dbReference type="ARBA" id="ARBA00004771"/>
    </source>
</evidence>
<dbReference type="PANTHER" id="PTHR12317:SF0">
    <property type="entry name" value="ACYLTRANSFERASE"/>
    <property type="match status" value="1"/>
</dbReference>
<keyword evidence="14 16" id="KW-0012">Acyltransferase</keyword>
<dbReference type="OrthoDB" id="6585768at2759"/>
<dbReference type="NCBIfam" id="TIGR00231">
    <property type="entry name" value="small_GTP"/>
    <property type="match status" value="1"/>
</dbReference>
<evidence type="ECO:0000256" key="15">
    <source>
        <dbReference type="SAM" id="Phobius"/>
    </source>
</evidence>
<dbReference type="Pfam" id="PF00071">
    <property type="entry name" value="Ras"/>
    <property type="match status" value="1"/>
</dbReference>
<dbReference type="PANTHER" id="PTHR12317">
    <property type="entry name" value="DIACYLGLYCEROL O-ACYLTRANSFERASE"/>
    <property type="match status" value="1"/>
</dbReference>
<dbReference type="GO" id="GO:0005525">
    <property type="term" value="F:GTP binding"/>
    <property type="evidence" value="ECO:0007669"/>
    <property type="project" value="InterPro"/>
</dbReference>
<dbReference type="GO" id="GO:0019432">
    <property type="term" value="P:triglyceride biosynthetic process"/>
    <property type="evidence" value="ECO:0007669"/>
    <property type="project" value="TreeGrafter"/>
</dbReference>
<sequence>MTRVLGIEFAPLCLPWERRLQTLSVLHYVVIFLGPYTLIALGIYLLVCTQYWWLVLLYSLWLYVDQEAPKRGSRPKDWFRRWRMWDHLRDYFPIELIKTADLPPDRNYLFGYHPHGIMSFGAFCNFCTEATNFSQLFPGIKPHLCTLVGQFLFPIRRVVDVSKQSLAWLLGRKEKGYAAVVVVGGATEALNAHPGTNTLVLKSRKGFIRQAIVSGASLVPVFSFGENDLYFQWPNPEGSWVRQWQRFSKKILGWSTPLICGRGLFNYTFGLLPYRRPIHTVVGSPIHVEQCCKPSQEQIDDLHKVYISALQELYDNYRSKYCDSAKFVTRTYYKQDSINIKRVLITKILKIMSDSEEDAVNERRVKIVVVGDCRVGKTSLCFRFVQEQFISAYHQTLGLDFYTKYITLGDRFRITLQIWDVSGQQMDSAMLDKYVFGADGAMLVYDVTNAASFDKIKDWYRLVQRAVGDDEQRKVRFMVVGNKTDLEHQRNVKYEKQQELVKRYHMLSCQTSAKLGDSVTLCFLKLAAEIVGVQLSRTELDSNTSVIKAEVPTIDRPIDSSSIQIVNSQSKAVVDLDFLASSKLKLAHSYMHETIVLIVLLSVVFVCSTPEETRDRPKRQCFPNVQQIVTTPASVTDSHRSCVDCSQNNPPGTANCGKQLTADSNTPQQVDCSCNQKLIACPENCIPKQCCSFQSTTLPPPDPYAPCYACIKRNDDCEKDCEKKPECAKCSEHDANYILCLQICHISGTDMPTPCDKNTWGSLCINEEFLNFSQNDKALFLRHLIKEAQESDIILK</sequence>
<dbReference type="GO" id="GO:0004144">
    <property type="term" value="F:diacylglycerol O-acyltransferase activity"/>
    <property type="evidence" value="ECO:0007669"/>
    <property type="project" value="UniProtKB-EC"/>
</dbReference>
<dbReference type="STRING" id="990121.A0A0V0ZL15"/>
<dbReference type="SMART" id="SM00174">
    <property type="entry name" value="RHO"/>
    <property type="match status" value="1"/>
</dbReference>
<comment type="pathway">
    <text evidence="3">Lipid metabolism.</text>
</comment>
<evidence type="ECO:0000256" key="12">
    <source>
        <dbReference type="ARBA" id="ARBA00023098"/>
    </source>
</evidence>
<dbReference type="EMBL" id="JYDQ01000147">
    <property type="protein sequence ID" value="KRY13109.1"/>
    <property type="molecule type" value="Genomic_DNA"/>
</dbReference>
<organism evidence="16 17">
    <name type="scientific">Trichinella patagoniensis</name>
    <dbReference type="NCBI Taxonomy" id="990121"/>
    <lineage>
        <taxon>Eukaryota</taxon>
        <taxon>Metazoa</taxon>
        <taxon>Ecdysozoa</taxon>
        <taxon>Nematoda</taxon>
        <taxon>Enoplea</taxon>
        <taxon>Dorylaimia</taxon>
        <taxon>Trichinellida</taxon>
        <taxon>Trichinellidae</taxon>
        <taxon>Trichinella</taxon>
    </lineage>
</organism>
<reference evidence="16 17" key="1">
    <citation type="submission" date="2015-01" db="EMBL/GenBank/DDBJ databases">
        <title>Evolution of Trichinella species and genotypes.</title>
        <authorList>
            <person name="Korhonen P.K."/>
            <person name="Edoardo P."/>
            <person name="Giuseppe L.R."/>
            <person name="Gasser R.B."/>
        </authorList>
    </citation>
    <scope>NUCLEOTIDE SEQUENCE [LARGE SCALE GENOMIC DNA]</scope>
    <source>
        <strain evidence="16">ISS2496</strain>
    </source>
</reference>
<evidence type="ECO:0000256" key="5">
    <source>
        <dbReference type="ARBA" id="ARBA00013244"/>
    </source>
</evidence>
<evidence type="ECO:0000256" key="8">
    <source>
        <dbReference type="ARBA" id="ARBA00022692"/>
    </source>
</evidence>